<evidence type="ECO:0000256" key="1">
    <source>
        <dbReference type="SAM" id="Phobius"/>
    </source>
</evidence>
<evidence type="ECO:0000313" key="4">
    <source>
        <dbReference type="Proteomes" id="UP000515465"/>
    </source>
</evidence>
<feature type="transmembrane region" description="Helical" evidence="1">
    <location>
        <begin position="30"/>
        <end position="51"/>
    </location>
</feature>
<proteinExistence type="predicted"/>
<dbReference type="EMBL" id="CP050296">
    <property type="protein sequence ID" value="QND60617.1"/>
    <property type="molecule type" value="Genomic_DNA"/>
</dbReference>
<keyword evidence="2" id="KW-0732">Signal</keyword>
<reference evidence="4" key="1">
    <citation type="journal article" date="2020" name="Mol. Plant Microbe">
        <title>Rhizobial microsymbionts of the narrowly endemic Oxytropis species growing in Kamchatka are characterized by significant genetic diversity and possess a set of genes that are associated with T3SS and T6SS secretion systems and can affect the development of symbiosis.</title>
        <authorList>
            <person name="Safronova V."/>
            <person name="Guro P."/>
            <person name="Sazanova A."/>
            <person name="Kuznetsova I."/>
            <person name="Belimov A."/>
            <person name="Yakubov V."/>
            <person name="Chirak E."/>
            <person name="Afonin A."/>
            <person name="Gogolev Y."/>
            <person name="Andronov E."/>
            <person name="Tikhonovich I."/>
        </authorList>
    </citation>
    <scope>NUCLEOTIDE SEQUENCE [LARGE SCALE GENOMIC DNA]</scope>
    <source>
        <strain evidence="4">583</strain>
    </source>
</reference>
<protein>
    <submittedName>
        <fullName evidence="3">Uncharacterized protein</fullName>
    </submittedName>
</protein>
<gene>
    <name evidence="3" type="ORF">HB778_32005</name>
</gene>
<keyword evidence="1" id="KW-1133">Transmembrane helix</keyword>
<organism evidence="3 4">
    <name type="scientific">Mesorhizobium huakuii</name>
    <dbReference type="NCBI Taxonomy" id="28104"/>
    <lineage>
        <taxon>Bacteria</taxon>
        <taxon>Pseudomonadati</taxon>
        <taxon>Pseudomonadota</taxon>
        <taxon>Alphaproteobacteria</taxon>
        <taxon>Hyphomicrobiales</taxon>
        <taxon>Phyllobacteriaceae</taxon>
        <taxon>Mesorhizobium</taxon>
    </lineage>
</organism>
<evidence type="ECO:0000313" key="3">
    <source>
        <dbReference type="EMBL" id="QND60617.1"/>
    </source>
</evidence>
<dbReference type="RefSeq" id="WP_183459689.1">
    <property type="nucleotide sequence ID" value="NZ_CP050296.1"/>
</dbReference>
<dbReference type="Proteomes" id="UP000515465">
    <property type="component" value="Chromosome"/>
</dbReference>
<sequence length="117" mass="12061">MSVVTAATAAATLAPATTAAATLAASMLAALVLTAVITGFLTVVVTTLLLAGSRAFVTMVAIAGFGFDRIIIVPIAGDDTLPIIAWRIDGRWTAVIGDLTCEGISCRENPQRTDRSR</sequence>
<dbReference type="AlphaFoldDB" id="A0A7G6T1I5"/>
<feature type="signal peptide" evidence="2">
    <location>
        <begin position="1"/>
        <end position="20"/>
    </location>
</feature>
<evidence type="ECO:0000256" key="2">
    <source>
        <dbReference type="SAM" id="SignalP"/>
    </source>
</evidence>
<name>A0A7G6T1I5_9HYPH</name>
<keyword evidence="1" id="KW-0472">Membrane</keyword>
<accession>A0A7G6T1I5</accession>
<feature type="chain" id="PRO_5028885618" evidence="2">
    <location>
        <begin position="21"/>
        <end position="117"/>
    </location>
</feature>
<keyword evidence="1" id="KW-0812">Transmembrane</keyword>